<feature type="transmembrane region" description="Helical" evidence="1">
    <location>
        <begin position="29"/>
        <end position="49"/>
    </location>
</feature>
<sequence>MLLVLLCAVLTLAFGGAAGGLLVSGAPPAQAGLFGGFFAIALAGFLWLADLERFSLDATTGEARVARRSLIRRREIVVPLAQVARVATQSRSVHSQRNDADMVHWNRIDRPVLITPDGRRHPIFNAHRGGESAADLAQQANAWLAEERARGASSK</sequence>
<evidence type="ECO:0000313" key="3">
    <source>
        <dbReference type="Proteomes" id="UP000176562"/>
    </source>
</evidence>
<proteinExistence type="predicted"/>
<gene>
    <name evidence="2" type="ORF">LPB142_03275</name>
</gene>
<dbReference type="KEGG" id="rhp:LPB142_03275"/>
<evidence type="ECO:0000313" key="2">
    <source>
        <dbReference type="EMBL" id="AOZ68455.1"/>
    </source>
</evidence>
<keyword evidence="3" id="KW-1185">Reference proteome</keyword>
<accession>A0A1D9M9B0</accession>
<name>A0A1D9M9B0_9RHOB</name>
<dbReference type="EMBL" id="CP017781">
    <property type="protein sequence ID" value="AOZ68455.1"/>
    <property type="molecule type" value="Genomic_DNA"/>
</dbReference>
<dbReference type="AlphaFoldDB" id="A0A1D9M9B0"/>
<evidence type="ECO:0000256" key="1">
    <source>
        <dbReference type="SAM" id="Phobius"/>
    </source>
</evidence>
<protein>
    <submittedName>
        <fullName evidence="2">Uncharacterized protein</fullName>
    </submittedName>
</protein>
<keyword evidence="1" id="KW-0812">Transmembrane</keyword>
<keyword evidence="1" id="KW-0472">Membrane</keyword>
<dbReference type="STRING" id="1850250.LPB142_03275"/>
<keyword evidence="1" id="KW-1133">Transmembrane helix</keyword>
<organism evidence="2 3">
    <name type="scientific">Rhodobacter xanthinilyticus</name>
    <dbReference type="NCBI Taxonomy" id="1850250"/>
    <lineage>
        <taxon>Bacteria</taxon>
        <taxon>Pseudomonadati</taxon>
        <taxon>Pseudomonadota</taxon>
        <taxon>Alphaproteobacteria</taxon>
        <taxon>Rhodobacterales</taxon>
        <taxon>Rhodobacter group</taxon>
        <taxon>Rhodobacter</taxon>
    </lineage>
</organism>
<dbReference type="Proteomes" id="UP000176562">
    <property type="component" value="Chromosome"/>
</dbReference>
<reference evidence="2 3" key="1">
    <citation type="submission" date="2016-10" db="EMBL/GenBank/DDBJ databases">
        <title>Rhodobacter sp. LPB0142, isolated from sea water.</title>
        <authorList>
            <person name="Kim E."/>
            <person name="Yi H."/>
        </authorList>
    </citation>
    <scope>NUCLEOTIDE SEQUENCE [LARGE SCALE GENOMIC DNA]</scope>
    <source>
        <strain evidence="2 3">LPB0142</strain>
    </source>
</reference>